<keyword evidence="2" id="KW-0805">Transcription regulation</keyword>
<name>A0A4D8PV53_9PROT</name>
<dbReference type="Pfam" id="PF00126">
    <property type="entry name" value="HTH_1"/>
    <property type="match status" value="1"/>
</dbReference>
<dbReference type="PROSITE" id="PS50931">
    <property type="entry name" value="HTH_LYSR"/>
    <property type="match status" value="1"/>
</dbReference>
<evidence type="ECO:0000256" key="3">
    <source>
        <dbReference type="ARBA" id="ARBA00023125"/>
    </source>
</evidence>
<evidence type="ECO:0000259" key="5">
    <source>
        <dbReference type="PROSITE" id="PS50931"/>
    </source>
</evidence>
<keyword evidence="6" id="KW-0614">Plasmid</keyword>
<evidence type="ECO:0000313" key="6">
    <source>
        <dbReference type="EMBL" id="QCN98839.1"/>
    </source>
</evidence>
<dbReference type="FunFam" id="1.10.10.10:FF:000001">
    <property type="entry name" value="LysR family transcriptional regulator"/>
    <property type="match status" value="1"/>
</dbReference>
<dbReference type="EMBL" id="CP032323">
    <property type="protein sequence ID" value="QCN98839.1"/>
    <property type="molecule type" value="Genomic_DNA"/>
</dbReference>
<sequence length="317" mass="33868">MRVPVTVPGEGKPDGGALMDLHHLKTFATVAREGSLTRSAQILLLSQPAVSGHIKLLEEELGTVLFERTAKGMQLTREGLILLEEAERTLDAAKALVNRARGLQGDAAGPLTLGIASDPASLRLGTLLATLLAAHPRLRLRVSHHLSADVVDRVQDGRLDAGFVLEERPDRALRHLPVAPVRLRVVGPAAWRDRLAGAGWSDLAALPWVGTPPRCSFHLIAARAFARNGVAPGTIIEVDQESALKGLVVEGLGLALLREEQALAAAATGEVALWSGEALRSHLHLILPQDKEGEPALQALQAAVRAVWQDPVWQDPP</sequence>
<evidence type="ECO:0000256" key="2">
    <source>
        <dbReference type="ARBA" id="ARBA00023015"/>
    </source>
</evidence>
<protein>
    <submittedName>
        <fullName evidence="6">LysR family transcriptional regulator</fullName>
    </submittedName>
</protein>
<dbReference type="GO" id="GO:0003700">
    <property type="term" value="F:DNA-binding transcription factor activity"/>
    <property type="evidence" value="ECO:0007669"/>
    <property type="project" value="InterPro"/>
</dbReference>
<dbReference type="Gene3D" id="3.40.190.290">
    <property type="match status" value="1"/>
</dbReference>
<dbReference type="PANTHER" id="PTHR30126">
    <property type="entry name" value="HTH-TYPE TRANSCRIPTIONAL REGULATOR"/>
    <property type="match status" value="1"/>
</dbReference>
<dbReference type="PANTHER" id="PTHR30126:SF40">
    <property type="entry name" value="HTH-TYPE TRANSCRIPTIONAL REGULATOR GLTR"/>
    <property type="match status" value="1"/>
</dbReference>
<dbReference type="KEGG" id="aare:D3093_24600"/>
<evidence type="ECO:0000256" key="4">
    <source>
        <dbReference type="ARBA" id="ARBA00023163"/>
    </source>
</evidence>
<dbReference type="SUPFAM" id="SSF46785">
    <property type="entry name" value="Winged helix' DNA-binding domain"/>
    <property type="match status" value="1"/>
</dbReference>
<comment type="similarity">
    <text evidence="1">Belongs to the LysR transcriptional regulatory family.</text>
</comment>
<dbReference type="SUPFAM" id="SSF53850">
    <property type="entry name" value="Periplasmic binding protein-like II"/>
    <property type="match status" value="1"/>
</dbReference>
<gene>
    <name evidence="6" type="ORF">D3093_24600</name>
</gene>
<dbReference type="Proteomes" id="UP000298595">
    <property type="component" value="Plasmid p2"/>
</dbReference>
<keyword evidence="4" id="KW-0804">Transcription</keyword>
<geneLocation type="plasmid" evidence="6 7">
    <name>p2</name>
</geneLocation>
<dbReference type="InterPro" id="IPR036390">
    <property type="entry name" value="WH_DNA-bd_sf"/>
</dbReference>
<dbReference type="InterPro" id="IPR005119">
    <property type="entry name" value="LysR_subst-bd"/>
</dbReference>
<dbReference type="GO" id="GO:0000976">
    <property type="term" value="F:transcription cis-regulatory region binding"/>
    <property type="evidence" value="ECO:0007669"/>
    <property type="project" value="TreeGrafter"/>
</dbReference>
<evidence type="ECO:0000313" key="7">
    <source>
        <dbReference type="Proteomes" id="UP000298595"/>
    </source>
</evidence>
<accession>A0A4D8PV53</accession>
<dbReference type="AlphaFoldDB" id="A0A4D8PV53"/>
<evidence type="ECO:0000256" key="1">
    <source>
        <dbReference type="ARBA" id="ARBA00009437"/>
    </source>
</evidence>
<organism evidence="6 7">
    <name type="scientific">Azospirillum argentinense</name>
    <dbReference type="NCBI Taxonomy" id="2970906"/>
    <lineage>
        <taxon>Bacteria</taxon>
        <taxon>Pseudomonadati</taxon>
        <taxon>Pseudomonadota</taxon>
        <taxon>Alphaproteobacteria</taxon>
        <taxon>Rhodospirillales</taxon>
        <taxon>Azospirillaceae</taxon>
        <taxon>Azospirillum</taxon>
    </lineage>
</organism>
<dbReference type="InterPro" id="IPR036388">
    <property type="entry name" value="WH-like_DNA-bd_sf"/>
</dbReference>
<dbReference type="Pfam" id="PF03466">
    <property type="entry name" value="LysR_substrate"/>
    <property type="match status" value="1"/>
</dbReference>
<dbReference type="InterPro" id="IPR000847">
    <property type="entry name" value="LysR_HTH_N"/>
</dbReference>
<dbReference type="Gene3D" id="1.10.10.10">
    <property type="entry name" value="Winged helix-like DNA-binding domain superfamily/Winged helix DNA-binding domain"/>
    <property type="match status" value="1"/>
</dbReference>
<proteinExistence type="inferred from homology"/>
<dbReference type="CDD" id="cd05466">
    <property type="entry name" value="PBP2_LTTR_substrate"/>
    <property type="match status" value="1"/>
</dbReference>
<feature type="domain" description="HTH lysR-type" evidence="5">
    <location>
        <begin position="19"/>
        <end position="76"/>
    </location>
</feature>
<keyword evidence="3" id="KW-0238">DNA-binding</keyword>
<reference evidence="6 7" key="1">
    <citation type="submission" date="2018-09" db="EMBL/GenBank/DDBJ databases">
        <title>Whole genome based analysis of evolution and adaptive divergence in Indian and Brazilian strains of Azospirillum brasilense.</title>
        <authorList>
            <person name="Singh C."/>
            <person name="Tripathi A.K."/>
        </authorList>
    </citation>
    <scope>NUCLEOTIDE SEQUENCE [LARGE SCALE GENOMIC DNA]</scope>
    <source>
        <strain evidence="6 7">MTCC4035</strain>
        <plasmid evidence="6 7">p2</plasmid>
    </source>
</reference>
<dbReference type="PRINTS" id="PR00039">
    <property type="entry name" value="HTHLYSR"/>
</dbReference>